<dbReference type="InterPro" id="IPR006016">
    <property type="entry name" value="UspA"/>
</dbReference>
<dbReference type="Pfam" id="PF00582">
    <property type="entry name" value="Usp"/>
    <property type="match status" value="2"/>
</dbReference>
<accession>A0A848FC05</accession>
<dbReference type="Gene3D" id="3.40.50.620">
    <property type="entry name" value="HUPs"/>
    <property type="match status" value="2"/>
</dbReference>
<dbReference type="PANTHER" id="PTHR46268:SF6">
    <property type="entry name" value="UNIVERSAL STRESS PROTEIN UP12"/>
    <property type="match status" value="1"/>
</dbReference>
<dbReference type="SUPFAM" id="SSF52402">
    <property type="entry name" value="Adenine nucleotide alpha hydrolases-like"/>
    <property type="match status" value="2"/>
</dbReference>
<evidence type="ECO:0000313" key="3">
    <source>
        <dbReference type="EMBL" id="NML16848.1"/>
    </source>
</evidence>
<proteinExistence type="inferred from homology"/>
<organism evidence="3 4">
    <name type="scientific">Azohydromonas caseinilytica</name>
    <dbReference type="NCBI Taxonomy" id="2728836"/>
    <lineage>
        <taxon>Bacteria</taxon>
        <taxon>Pseudomonadati</taxon>
        <taxon>Pseudomonadota</taxon>
        <taxon>Betaproteobacteria</taxon>
        <taxon>Burkholderiales</taxon>
        <taxon>Sphaerotilaceae</taxon>
        <taxon>Azohydromonas</taxon>
    </lineage>
</organism>
<reference evidence="3 4" key="1">
    <citation type="submission" date="2020-04" db="EMBL/GenBank/DDBJ databases">
        <title>Azohydromonas sp. isolated from soil.</title>
        <authorList>
            <person name="Dahal R.H."/>
        </authorList>
    </citation>
    <scope>NUCLEOTIDE SEQUENCE [LARGE SCALE GENOMIC DNA]</scope>
    <source>
        <strain evidence="3 4">G-1-1-14</strain>
    </source>
</reference>
<evidence type="ECO:0000259" key="2">
    <source>
        <dbReference type="Pfam" id="PF00582"/>
    </source>
</evidence>
<dbReference type="AlphaFoldDB" id="A0A848FC05"/>
<name>A0A848FC05_9BURK</name>
<sequence>MFRSILVAVDASHAAHNAVRRAGLLAARFEARLTLLQVLAPSVLRLPYGLFAPALGTDARITRAQLALGRAAAGLARDHDIHASVVVRVGDALEHIRLLAHEADLLVVGAKTRNPLHDSVLGTRAARLMQLARHAVLVVKSPAASAYSRVLVPTDFADCSEAALRLALKMVSDRSVEVFHALSTHRETRMRAANVPAQAILDYVGSAREKCLRRLRAATALANGHAAGCSVGHGDPACLSLERQKAMAADLIVMGREGQGQSVAGGMRMGSVARQLVAKAGCDVLFIPRTALPYLEADARPQRPAMGFDALASRRESEWMRREAAPMSSACHDGKAFQGSGATVLPC</sequence>
<dbReference type="PANTHER" id="PTHR46268">
    <property type="entry name" value="STRESS RESPONSE PROTEIN NHAX"/>
    <property type="match status" value="1"/>
</dbReference>
<feature type="domain" description="UspA" evidence="2">
    <location>
        <begin position="147"/>
        <end position="288"/>
    </location>
</feature>
<dbReference type="InterPro" id="IPR006015">
    <property type="entry name" value="Universal_stress_UspA"/>
</dbReference>
<evidence type="ECO:0000256" key="1">
    <source>
        <dbReference type="ARBA" id="ARBA00008791"/>
    </source>
</evidence>
<dbReference type="EMBL" id="JABBFW010000013">
    <property type="protein sequence ID" value="NML16848.1"/>
    <property type="molecule type" value="Genomic_DNA"/>
</dbReference>
<feature type="domain" description="UspA" evidence="2">
    <location>
        <begin position="1"/>
        <end position="140"/>
    </location>
</feature>
<comment type="similarity">
    <text evidence="1">Belongs to the universal stress protein A family.</text>
</comment>
<dbReference type="Proteomes" id="UP000574067">
    <property type="component" value="Unassembled WGS sequence"/>
</dbReference>
<gene>
    <name evidence="3" type="ORF">HHL10_17855</name>
</gene>
<dbReference type="CDD" id="cd00293">
    <property type="entry name" value="USP-like"/>
    <property type="match status" value="2"/>
</dbReference>
<protein>
    <submittedName>
        <fullName evidence="3">Universal stress protein</fullName>
    </submittedName>
</protein>
<comment type="caution">
    <text evidence="3">The sequence shown here is derived from an EMBL/GenBank/DDBJ whole genome shotgun (WGS) entry which is preliminary data.</text>
</comment>
<evidence type="ECO:0000313" key="4">
    <source>
        <dbReference type="Proteomes" id="UP000574067"/>
    </source>
</evidence>
<keyword evidence="4" id="KW-1185">Reference proteome</keyword>
<dbReference type="PRINTS" id="PR01438">
    <property type="entry name" value="UNVRSLSTRESS"/>
</dbReference>
<dbReference type="InterPro" id="IPR014729">
    <property type="entry name" value="Rossmann-like_a/b/a_fold"/>
</dbReference>
<dbReference type="RefSeq" id="WP_169161751.1">
    <property type="nucleotide sequence ID" value="NZ_JABBFW010000013.1"/>
</dbReference>